<proteinExistence type="predicted"/>
<name>A0A1M6TJ12_PSETH</name>
<evidence type="ECO:0000313" key="2">
    <source>
        <dbReference type="Proteomes" id="UP000184363"/>
    </source>
</evidence>
<dbReference type="EMBL" id="FRAP01000008">
    <property type="protein sequence ID" value="SHK56920.1"/>
    <property type="molecule type" value="Genomic_DNA"/>
</dbReference>
<gene>
    <name evidence="1" type="ORF">SAMN05443637_10873</name>
</gene>
<dbReference type="AlphaFoldDB" id="A0A1M6TJ12"/>
<dbReference type="RefSeq" id="WP_281689022.1">
    <property type="nucleotide sequence ID" value="NZ_CALGVN010000008.1"/>
</dbReference>
<evidence type="ECO:0000313" key="1">
    <source>
        <dbReference type="EMBL" id="SHK56920.1"/>
    </source>
</evidence>
<organism evidence="1 2">
    <name type="scientific">Pseudonocardia thermophila</name>
    <dbReference type="NCBI Taxonomy" id="1848"/>
    <lineage>
        <taxon>Bacteria</taxon>
        <taxon>Bacillati</taxon>
        <taxon>Actinomycetota</taxon>
        <taxon>Actinomycetes</taxon>
        <taxon>Pseudonocardiales</taxon>
        <taxon>Pseudonocardiaceae</taxon>
        <taxon>Pseudonocardia</taxon>
    </lineage>
</organism>
<accession>A0A1M6TJ12</accession>
<keyword evidence="2" id="KW-1185">Reference proteome</keyword>
<dbReference type="Proteomes" id="UP000184363">
    <property type="component" value="Unassembled WGS sequence"/>
</dbReference>
<reference evidence="1 2" key="1">
    <citation type="submission" date="2016-11" db="EMBL/GenBank/DDBJ databases">
        <authorList>
            <person name="Jaros S."/>
            <person name="Januszkiewicz K."/>
            <person name="Wedrychowicz H."/>
        </authorList>
    </citation>
    <scope>NUCLEOTIDE SEQUENCE [LARGE SCALE GENOMIC DNA]</scope>
    <source>
        <strain evidence="1 2">DSM 43832</strain>
    </source>
</reference>
<protein>
    <submittedName>
        <fullName evidence="1">Uncharacterized protein</fullName>
    </submittedName>
</protein>
<sequence length="43" mass="4394">MAEAAAAQLREFALVESVRQGAASVTEQSFAVAEAERAAALTA</sequence>